<evidence type="ECO:0000256" key="1">
    <source>
        <dbReference type="SAM" id="MobiDB-lite"/>
    </source>
</evidence>
<dbReference type="EMBL" id="ASTJ01000011">
    <property type="protein sequence ID" value="EPC04060.1"/>
    <property type="molecule type" value="Genomic_DNA"/>
</dbReference>
<feature type="region of interest" description="Disordered" evidence="1">
    <location>
        <begin position="142"/>
        <end position="163"/>
    </location>
</feature>
<dbReference type="PANTHER" id="PTHR33840">
    <property type="match status" value="1"/>
</dbReference>
<dbReference type="Proteomes" id="UP000014463">
    <property type="component" value="Unassembled WGS sequence"/>
</dbReference>
<evidence type="ECO:0000259" key="2">
    <source>
        <dbReference type="Pfam" id="PF09994"/>
    </source>
</evidence>
<keyword evidence="4" id="KW-1185">Reference proteome</keyword>
<dbReference type="STRING" id="1121939.L861_01775"/>
<dbReference type="PANTHER" id="PTHR33840:SF1">
    <property type="entry name" value="TLE1 PHOSPHOLIPASE DOMAIN-CONTAINING PROTEIN"/>
    <property type="match status" value="1"/>
</dbReference>
<organism evidence="3 4">
    <name type="scientific">Litchfieldella anticariensis (strain DSM 16096 / CECT 5854 / CIP 108499 / LMG 22089 / FP35)</name>
    <name type="common">Halomonas anticariensis</name>
    <dbReference type="NCBI Taxonomy" id="1121939"/>
    <lineage>
        <taxon>Bacteria</taxon>
        <taxon>Pseudomonadati</taxon>
        <taxon>Pseudomonadota</taxon>
        <taxon>Gammaproteobacteria</taxon>
        <taxon>Oceanospirillales</taxon>
        <taxon>Halomonadaceae</taxon>
        <taxon>Litchfieldella</taxon>
    </lineage>
</organism>
<accession>S2KQA1</accession>
<dbReference type="Pfam" id="PF09994">
    <property type="entry name" value="T6SS_Tle1-like_cat"/>
    <property type="match status" value="2"/>
</dbReference>
<dbReference type="InterPro" id="IPR018712">
    <property type="entry name" value="Tle1-like_cat"/>
</dbReference>
<evidence type="ECO:0000313" key="4">
    <source>
        <dbReference type="Proteomes" id="UP000014463"/>
    </source>
</evidence>
<sequence>MDLKRRWDVKDVDLPFIESPVFAKSKVERELSGMRYISREALSQLYEKAGGSRYSYVDDRTMIKRIIEAVADGDLYLVLNNGFERLSSPLVEWDGQQWRARSFGLTEMGAQHLVESKLPRLNARGLGPGEVAAQRVGSWGVTRPASAPLPKRTPEPVVPEPSEETRTLQIGVFFDGTGNNMANDRRLTDRDITNVAKLRDLYRYDGDDGDYHRVYIHGVGTITGLEGEDGFVAPESTIGLALGLGAEGGHARIELALQRVRRILKANEGAEVVFDVFGFSRGAALARHFVNLIHRWPDFMSIPDAYPRTPTSHIPARHILGFPDMPLADRQVRFVGLFDTVGSFYWPGNDDDGDFDLYMAPGSARRVVHLTAHHEIRHNFPLSSIADALGNHPGNFAELALPGVHADVGGGYENPEVDFANYEEFIVRRRGGLGLNERTIRLAQMDAEKRGLTIRVEYPDVVEIERRATRKELAIYALHQMHREAQQMRVPLRDMDDADPDHAIPAELQAIIDAWEREGMRRKRPWMLDVSRERFAGYIHTSHRQESLPHAPEPSGVRQVYPNVSRRSYLPAREVQDA</sequence>
<reference evidence="3 4" key="1">
    <citation type="journal article" date="2013" name="Genome Announc.">
        <title>Draft genome sequence of the moderately halophilic gammaproteobacterium Halomonas anticariensis FP35.</title>
        <authorList>
            <person name="Tahrioui A."/>
            <person name="Quesada E."/>
            <person name="Llamas I."/>
        </authorList>
    </citation>
    <scope>NUCLEOTIDE SEQUENCE [LARGE SCALE GENOMIC DNA]</scope>
    <source>
        <strain evidence="4">DSM 16096 / CECT 5854 / LMG 22089 / FP35</strain>
    </source>
</reference>
<dbReference type="PATRIC" id="fig|1121939.11.peg.332"/>
<evidence type="ECO:0000313" key="3">
    <source>
        <dbReference type="EMBL" id="EPC04060.1"/>
    </source>
</evidence>
<dbReference type="AlphaFoldDB" id="S2KQA1"/>
<comment type="caution">
    <text evidence="3">The sequence shown here is derived from an EMBL/GenBank/DDBJ whole genome shotgun (WGS) entry which is preliminary data.</text>
</comment>
<name>S2KQA1_LITA3</name>
<dbReference type="RefSeq" id="WP_016414792.1">
    <property type="nucleotide sequence ID" value="NZ_AUAB01000028.1"/>
</dbReference>
<feature type="domain" description="T6SS Phospholipase effector Tle1-like catalytic" evidence="2">
    <location>
        <begin position="172"/>
        <end position="295"/>
    </location>
</feature>
<protein>
    <recommendedName>
        <fullName evidence="2">T6SS Phospholipase effector Tle1-like catalytic domain-containing protein</fullName>
    </recommendedName>
</protein>
<feature type="domain" description="T6SS Phospholipase effector Tle1-like catalytic" evidence="2">
    <location>
        <begin position="328"/>
        <end position="416"/>
    </location>
</feature>
<proteinExistence type="predicted"/>
<dbReference type="eggNOG" id="COG1388">
    <property type="taxonomic scope" value="Bacteria"/>
</dbReference>
<gene>
    <name evidence="3" type="ORF">L861_01775</name>
</gene>